<comment type="caution">
    <text evidence="2">The sequence shown here is derived from an EMBL/GenBank/DDBJ whole genome shotgun (WGS) entry which is preliminary data.</text>
</comment>
<dbReference type="AlphaFoldDB" id="A0A2V4C7C5"/>
<accession>A0A2V4C7C5</accession>
<reference evidence="2 3" key="1">
    <citation type="submission" date="2018-05" db="EMBL/GenBank/DDBJ databases">
        <title>Flavobacterium sp. strain IMCC34758, incomplete genome.</title>
        <authorList>
            <person name="Joung Y."/>
        </authorList>
    </citation>
    <scope>NUCLEOTIDE SEQUENCE [LARGE SCALE GENOMIC DNA]</scope>
    <source>
        <strain evidence="2 3">IMCC34758</strain>
    </source>
</reference>
<evidence type="ECO:0008006" key="4">
    <source>
        <dbReference type="Google" id="ProtNLM"/>
    </source>
</evidence>
<evidence type="ECO:0000313" key="2">
    <source>
        <dbReference type="EMBL" id="PXY47276.1"/>
    </source>
</evidence>
<dbReference type="Pfam" id="PF15890">
    <property type="entry name" value="Peptidase_Mx1"/>
    <property type="match status" value="1"/>
</dbReference>
<dbReference type="Proteomes" id="UP000247681">
    <property type="component" value="Unassembled WGS sequence"/>
</dbReference>
<dbReference type="EMBL" id="QJHL01000001">
    <property type="protein sequence ID" value="PXY47276.1"/>
    <property type="molecule type" value="Genomic_DNA"/>
</dbReference>
<keyword evidence="3" id="KW-1185">Reference proteome</keyword>
<proteinExistence type="predicted"/>
<dbReference type="InterPro" id="IPR030890">
    <property type="entry name" value="LP_HExxH_w_TonB"/>
</dbReference>
<dbReference type="OrthoDB" id="1113652at2"/>
<organism evidence="2 3">
    <name type="scientific">Flavobacterium hydrophilum</name>
    <dbReference type="NCBI Taxonomy" id="2211445"/>
    <lineage>
        <taxon>Bacteria</taxon>
        <taxon>Pseudomonadati</taxon>
        <taxon>Bacteroidota</taxon>
        <taxon>Flavobacteriia</taxon>
        <taxon>Flavobacteriales</taxon>
        <taxon>Flavobacteriaceae</taxon>
        <taxon>Flavobacterium</taxon>
    </lineage>
</organism>
<dbReference type="NCBIfam" id="TIGR04549">
    <property type="entry name" value="LP_HExxH_w_tonB"/>
    <property type="match status" value="1"/>
</dbReference>
<dbReference type="Gene3D" id="3.40.390.70">
    <property type="match status" value="1"/>
</dbReference>
<evidence type="ECO:0000256" key="1">
    <source>
        <dbReference type="SAM" id="SignalP"/>
    </source>
</evidence>
<feature type="signal peptide" evidence="1">
    <location>
        <begin position="1"/>
        <end position="23"/>
    </location>
</feature>
<protein>
    <recommendedName>
        <fullName evidence="4">Substrate import-associated zinc metallohydrolase lipoprotein</fullName>
    </recommendedName>
</protein>
<evidence type="ECO:0000313" key="3">
    <source>
        <dbReference type="Proteomes" id="UP000247681"/>
    </source>
</evidence>
<feature type="chain" id="PRO_5016079859" description="Substrate import-associated zinc metallohydrolase lipoprotein" evidence="1">
    <location>
        <begin position="24"/>
        <end position="286"/>
    </location>
</feature>
<keyword evidence="1" id="KW-0732">Signal</keyword>
<gene>
    <name evidence="2" type="ORF">DMB68_09050</name>
</gene>
<dbReference type="PROSITE" id="PS51257">
    <property type="entry name" value="PROKAR_LIPOPROTEIN"/>
    <property type="match status" value="1"/>
</dbReference>
<dbReference type="RefSeq" id="WP_110346276.1">
    <property type="nucleotide sequence ID" value="NZ_QJHL01000001.1"/>
</dbReference>
<name>A0A2V4C7C5_9FLAO</name>
<sequence>MKIVEKYRIIVLLAGVLFFGACAQEESLTDSQLDYTVPEKTALDNWIEANYLDPYNINAQYKWNQNTVDNTRFLFPPMVDKVQPALDVVKQIWLDSYSAVGGSDFVKIIAPREIVLVGGVNSNSNGTRTLGIADSGQRITLFEVDYLNTKNRANVTEFIHTIQHEYVHILNQNKSFDKQTWQKISPGDYTGTWHLENLTVSRNLGFVTNYARNNITEDFAETASIILTSSKAEYAALLASITDPIGKAKLKQKEAIVVQYYKDAFNIDFYALRDAAEINTNKVINN</sequence>